<dbReference type="Pfam" id="PF07714">
    <property type="entry name" value="PK_Tyr_Ser-Thr"/>
    <property type="match status" value="1"/>
</dbReference>
<name>A0A8H3CBB4_9AGAM</name>
<dbReference type="GO" id="GO:0005085">
    <property type="term" value="F:guanyl-nucleotide exchange factor activity"/>
    <property type="evidence" value="ECO:0007669"/>
    <property type="project" value="InterPro"/>
</dbReference>
<evidence type="ECO:0000259" key="7">
    <source>
        <dbReference type="PROSITE" id="PS50011"/>
    </source>
</evidence>
<dbReference type="InterPro" id="IPR001245">
    <property type="entry name" value="Ser-Thr/Tyr_kinase_cat_dom"/>
</dbReference>
<protein>
    <submittedName>
        <fullName evidence="8">Uncharacterized protein</fullName>
    </submittedName>
</protein>
<dbReference type="Gene3D" id="1.20.900.10">
    <property type="entry name" value="Dbl homology (DH) domain"/>
    <property type="match status" value="1"/>
</dbReference>
<dbReference type="PANTHER" id="PTHR44329">
    <property type="entry name" value="SERINE/THREONINE-PROTEIN KINASE TNNI3K-RELATED"/>
    <property type="match status" value="1"/>
</dbReference>
<dbReference type="GO" id="GO:0004674">
    <property type="term" value="F:protein serine/threonine kinase activity"/>
    <property type="evidence" value="ECO:0007669"/>
    <property type="project" value="TreeGrafter"/>
</dbReference>
<gene>
    <name evidence="8" type="ORF">RDB_LOCUS122849</name>
</gene>
<proteinExistence type="predicted"/>
<evidence type="ECO:0000256" key="3">
    <source>
        <dbReference type="ARBA" id="ARBA00022777"/>
    </source>
</evidence>
<dbReference type="InterPro" id="IPR000719">
    <property type="entry name" value="Prot_kinase_dom"/>
</dbReference>
<dbReference type="Pfam" id="PF00621">
    <property type="entry name" value="RhoGEF"/>
    <property type="match status" value="1"/>
</dbReference>
<dbReference type="SMART" id="SM00220">
    <property type="entry name" value="S_TKc"/>
    <property type="match status" value="1"/>
</dbReference>
<feature type="compositionally biased region" description="Basic and acidic residues" evidence="5">
    <location>
        <begin position="421"/>
        <end position="431"/>
    </location>
</feature>
<dbReference type="InterPro" id="IPR008271">
    <property type="entry name" value="Ser/Thr_kinase_AS"/>
</dbReference>
<dbReference type="InterPro" id="IPR000219">
    <property type="entry name" value="DH_dom"/>
</dbReference>
<dbReference type="PROSITE" id="PS00108">
    <property type="entry name" value="PROTEIN_KINASE_ST"/>
    <property type="match status" value="1"/>
</dbReference>
<sequence>MSAAPSVSSNAQPATLNKTLLAMEDLVMGEHVLVSQLDRLVNHYLRHLPYVSSEAQISMFLRSACSLLELHTLIESQLRVCQRDRSSMCRVLVLHTARLTTLHSEFYSHYLLAKAVIDREQAHAPQTWAAWRKDRVNKSPPEEDGSRPRSLEALMIAPIQRVFRYFGIISAFRDGTNVSEVENAVLVMQTIATSIDKTACVHEKLQWTGLAASPEHIDPIPGQKPGFLATLGPCILAGSLRVTYSTSVVSKPLSIATDISVANSKSVVPSANSALPSRRLPCVHNSLGHCSEIAHSRNLIVFLWKGYLLLCEPPVKGVRLTPKHWFSLKPDATVLANNDIFPFGVRVTFGLNVLDLGLACVDERDTWLDYISSSRVSLEEGQVIDMRAYSPKNNFRIRRPRTAPNQPVKKDTKQRKGLTRTRSDGYLRPREDELETTPIATYLGNISISQAVCNLESTTRKDETDGRHVGHEDHHDRRAAVTYSSNVSIFRQLIAKGCVDLSLSLDPRGYSLRPMAGGGLADIWRGQLLNGTRVAVKVWRDIHLEEDDPKQLKRAMREVYNWSKLVHQNVHQLMGVVMFQGRLGMVSEWMEYGSLREYAKQHPCVDRFPLKQYIQVATGLSYIHDNDMVHGDLKAGNVLVSKDGVIKLSDFGHSVLPECTLVFSETTDLGGGTLRWMAPELLATPNIESGPPKRNKQTDIYALGMTFLVRSMKTETFVF</sequence>
<keyword evidence="3" id="KW-0418">Kinase</keyword>
<feature type="region of interest" description="Disordered" evidence="5">
    <location>
        <begin position="395"/>
        <end position="431"/>
    </location>
</feature>
<comment type="caution">
    <text evidence="8">The sequence shown here is derived from an EMBL/GenBank/DDBJ whole genome shotgun (WGS) entry which is preliminary data.</text>
</comment>
<keyword evidence="2" id="KW-0547">Nucleotide-binding</keyword>
<dbReference type="SUPFAM" id="SSF48065">
    <property type="entry name" value="DBL homology domain (DH-domain)"/>
    <property type="match status" value="1"/>
</dbReference>
<dbReference type="PANTHER" id="PTHR44329:SF288">
    <property type="entry name" value="MITOGEN-ACTIVATED PROTEIN KINASE KINASE KINASE 20"/>
    <property type="match status" value="1"/>
</dbReference>
<keyword evidence="1" id="KW-0808">Transferase</keyword>
<evidence type="ECO:0000256" key="4">
    <source>
        <dbReference type="ARBA" id="ARBA00022840"/>
    </source>
</evidence>
<evidence type="ECO:0000313" key="8">
    <source>
        <dbReference type="EMBL" id="CAE6480011.1"/>
    </source>
</evidence>
<feature type="domain" description="DH" evidence="6">
    <location>
        <begin position="18"/>
        <end position="198"/>
    </location>
</feature>
<dbReference type="OrthoDB" id="3190653at2759"/>
<dbReference type="GO" id="GO:0005524">
    <property type="term" value="F:ATP binding"/>
    <property type="evidence" value="ECO:0007669"/>
    <property type="project" value="UniProtKB-KW"/>
</dbReference>
<evidence type="ECO:0000256" key="5">
    <source>
        <dbReference type="SAM" id="MobiDB-lite"/>
    </source>
</evidence>
<dbReference type="PROSITE" id="PS50010">
    <property type="entry name" value="DH_2"/>
    <property type="match status" value="1"/>
</dbReference>
<dbReference type="Gene3D" id="1.10.510.10">
    <property type="entry name" value="Transferase(Phosphotransferase) domain 1"/>
    <property type="match status" value="1"/>
</dbReference>
<keyword evidence="4" id="KW-0067">ATP-binding</keyword>
<accession>A0A8H3CBB4</accession>
<feature type="domain" description="Protein kinase" evidence="7">
    <location>
        <begin position="509"/>
        <end position="719"/>
    </location>
</feature>
<dbReference type="EMBL" id="CAJMWX010001306">
    <property type="protein sequence ID" value="CAE6480011.1"/>
    <property type="molecule type" value="Genomic_DNA"/>
</dbReference>
<dbReference type="InterPro" id="IPR035899">
    <property type="entry name" value="DBL_dom_sf"/>
</dbReference>
<dbReference type="AlphaFoldDB" id="A0A8H3CBB4"/>
<dbReference type="InterPro" id="IPR051681">
    <property type="entry name" value="Ser/Thr_Kinases-Pseudokinases"/>
</dbReference>
<evidence type="ECO:0000259" key="6">
    <source>
        <dbReference type="PROSITE" id="PS50010"/>
    </source>
</evidence>
<evidence type="ECO:0000256" key="2">
    <source>
        <dbReference type="ARBA" id="ARBA00022741"/>
    </source>
</evidence>
<dbReference type="Proteomes" id="UP000663888">
    <property type="component" value="Unassembled WGS sequence"/>
</dbReference>
<dbReference type="PROSITE" id="PS50011">
    <property type="entry name" value="PROTEIN_KINASE_DOM"/>
    <property type="match status" value="1"/>
</dbReference>
<dbReference type="SUPFAM" id="SSF56112">
    <property type="entry name" value="Protein kinase-like (PK-like)"/>
    <property type="match status" value="1"/>
</dbReference>
<reference evidence="8" key="1">
    <citation type="submission" date="2021-01" db="EMBL/GenBank/DDBJ databases">
        <authorList>
            <person name="Kaushik A."/>
        </authorList>
    </citation>
    <scope>NUCLEOTIDE SEQUENCE</scope>
    <source>
        <strain evidence="8">AG4-R118</strain>
    </source>
</reference>
<evidence type="ECO:0000256" key="1">
    <source>
        <dbReference type="ARBA" id="ARBA00022679"/>
    </source>
</evidence>
<organism evidence="8 9">
    <name type="scientific">Rhizoctonia solani</name>
    <dbReference type="NCBI Taxonomy" id="456999"/>
    <lineage>
        <taxon>Eukaryota</taxon>
        <taxon>Fungi</taxon>
        <taxon>Dikarya</taxon>
        <taxon>Basidiomycota</taxon>
        <taxon>Agaricomycotina</taxon>
        <taxon>Agaricomycetes</taxon>
        <taxon>Cantharellales</taxon>
        <taxon>Ceratobasidiaceae</taxon>
        <taxon>Rhizoctonia</taxon>
    </lineage>
</organism>
<dbReference type="InterPro" id="IPR011009">
    <property type="entry name" value="Kinase-like_dom_sf"/>
</dbReference>
<evidence type="ECO:0000313" key="9">
    <source>
        <dbReference type="Proteomes" id="UP000663888"/>
    </source>
</evidence>